<evidence type="ECO:0000313" key="2">
    <source>
        <dbReference type="EMBL" id="RDW64253.1"/>
    </source>
</evidence>
<dbReference type="PANTHER" id="PTHR34389:SF2">
    <property type="entry name" value="L-RHAMNOSE MUTAROTASE"/>
    <property type="match status" value="1"/>
</dbReference>
<dbReference type="GO" id="GO:0016857">
    <property type="term" value="F:racemase and epimerase activity, acting on carbohydrates and derivatives"/>
    <property type="evidence" value="ECO:0007669"/>
    <property type="project" value="InterPro"/>
</dbReference>
<dbReference type="Gene3D" id="3.30.70.100">
    <property type="match status" value="1"/>
</dbReference>
<sequence length="144" mass="16620">MWSASNPTSPTTPKTPLSSSAPSFKQKYTGKRIAQIVKLKPEFVDKYKECHARVWPEVLQQIKNSNIEDYSIFHDASTGTLFASFKYVGYDWEGDMERMRENSKVQEWWKMTDGYQESYVKGAKSSAAGEPAWWKGLEEVFYNP</sequence>
<dbReference type="AlphaFoldDB" id="A0A3D8QR12"/>
<protein>
    <recommendedName>
        <fullName evidence="4">DUF718-domain-containing protein</fullName>
    </recommendedName>
</protein>
<feature type="region of interest" description="Disordered" evidence="1">
    <location>
        <begin position="1"/>
        <end position="26"/>
    </location>
</feature>
<comment type="caution">
    <text evidence="2">The sequence shown here is derived from an EMBL/GenBank/DDBJ whole genome shotgun (WGS) entry which is preliminary data.</text>
</comment>
<accession>A0A3D8QR12</accession>
<dbReference type="InterPro" id="IPR011008">
    <property type="entry name" value="Dimeric_a/b-barrel"/>
</dbReference>
<proteinExistence type="predicted"/>
<dbReference type="Proteomes" id="UP000256328">
    <property type="component" value="Unassembled WGS sequence"/>
</dbReference>
<keyword evidence="3" id="KW-1185">Reference proteome</keyword>
<reference evidence="2 3" key="1">
    <citation type="journal article" date="2018" name="IMA Fungus">
        <title>IMA Genome-F 9: Draft genome sequence of Annulohypoxylon stygium, Aspergillus mulundensis, Berkeleyomyces basicola (syn. Thielaviopsis basicola), Ceratocystis smalleyi, two Cercospora beticola strains, Coleophoma cylindrospora, Fusarium fracticaudum, Phialophora cf. hyalina, and Morchella septimelata.</title>
        <authorList>
            <person name="Wingfield B.D."/>
            <person name="Bills G.F."/>
            <person name="Dong Y."/>
            <person name="Huang W."/>
            <person name="Nel W.J."/>
            <person name="Swalarsk-Parry B.S."/>
            <person name="Vaghefi N."/>
            <person name="Wilken P.M."/>
            <person name="An Z."/>
            <person name="de Beer Z.W."/>
            <person name="De Vos L."/>
            <person name="Chen L."/>
            <person name="Duong T.A."/>
            <person name="Gao Y."/>
            <person name="Hammerbacher A."/>
            <person name="Kikkert J.R."/>
            <person name="Li Y."/>
            <person name="Li H."/>
            <person name="Li K."/>
            <person name="Li Q."/>
            <person name="Liu X."/>
            <person name="Ma X."/>
            <person name="Naidoo K."/>
            <person name="Pethybridge S.J."/>
            <person name="Sun J."/>
            <person name="Steenkamp E.T."/>
            <person name="van der Nest M.A."/>
            <person name="van Wyk S."/>
            <person name="Wingfield M.J."/>
            <person name="Xiong C."/>
            <person name="Yue Q."/>
            <person name="Zhang X."/>
        </authorList>
    </citation>
    <scope>NUCLEOTIDE SEQUENCE [LARGE SCALE GENOMIC DNA]</scope>
    <source>
        <strain evidence="2 3">BP5796</strain>
    </source>
</reference>
<evidence type="ECO:0000256" key="1">
    <source>
        <dbReference type="SAM" id="MobiDB-lite"/>
    </source>
</evidence>
<evidence type="ECO:0008006" key="4">
    <source>
        <dbReference type="Google" id="ProtNLM"/>
    </source>
</evidence>
<dbReference type="InterPro" id="IPR008000">
    <property type="entry name" value="Rham/fucose_mutarotase"/>
</dbReference>
<gene>
    <name evidence="2" type="ORF">BP5796_10755</name>
</gene>
<dbReference type="SUPFAM" id="SSF54909">
    <property type="entry name" value="Dimeric alpha+beta barrel"/>
    <property type="match status" value="1"/>
</dbReference>
<dbReference type="PANTHER" id="PTHR34389">
    <property type="entry name" value="L-RHAMNOSE MUTAROTASE"/>
    <property type="match status" value="1"/>
</dbReference>
<dbReference type="Pfam" id="PF05336">
    <property type="entry name" value="rhaM"/>
    <property type="match status" value="1"/>
</dbReference>
<feature type="compositionally biased region" description="Low complexity" evidence="1">
    <location>
        <begin position="1"/>
        <end position="23"/>
    </location>
</feature>
<organism evidence="2 3">
    <name type="scientific">Coleophoma crateriformis</name>
    <dbReference type="NCBI Taxonomy" id="565419"/>
    <lineage>
        <taxon>Eukaryota</taxon>
        <taxon>Fungi</taxon>
        <taxon>Dikarya</taxon>
        <taxon>Ascomycota</taxon>
        <taxon>Pezizomycotina</taxon>
        <taxon>Leotiomycetes</taxon>
        <taxon>Helotiales</taxon>
        <taxon>Dermateaceae</taxon>
        <taxon>Coleophoma</taxon>
    </lineage>
</organism>
<name>A0A3D8QR12_9HELO</name>
<evidence type="ECO:0000313" key="3">
    <source>
        <dbReference type="Proteomes" id="UP000256328"/>
    </source>
</evidence>
<dbReference type="EMBL" id="PDLN01000016">
    <property type="protein sequence ID" value="RDW64253.1"/>
    <property type="molecule type" value="Genomic_DNA"/>
</dbReference>
<dbReference type="OrthoDB" id="9981546at2759"/>